<dbReference type="AlphaFoldDB" id="A0A7K4BY57"/>
<dbReference type="Pfam" id="PF02906">
    <property type="entry name" value="Fe_hyd_lg_C"/>
    <property type="match status" value="1"/>
</dbReference>
<dbReference type="Gene3D" id="3.40.50.1780">
    <property type="match status" value="1"/>
</dbReference>
<proteinExistence type="predicted"/>
<dbReference type="Proteomes" id="UP000526302">
    <property type="component" value="Unassembled WGS sequence"/>
</dbReference>
<dbReference type="InterPro" id="IPR009016">
    <property type="entry name" value="Fe_hydrogenase"/>
</dbReference>
<name>A0A7K4BY57_9ARCH</name>
<dbReference type="EMBL" id="JAAZKV010000001">
    <property type="protein sequence ID" value="NMA44186.1"/>
    <property type="molecule type" value="Genomic_DNA"/>
</dbReference>
<evidence type="ECO:0000259" key="1">
    <source>
        <dbReference type="Pfam" id="PF02906"/>
    </source>
</evidence>
<evidence type="ECO:0000313" key="2">
    <source>
        <dbReference type="EMBL" id="NMA44186.1"/>
    </source>
</evidence>
<dbReference type="Gene3D" id="3.40.950.10">
    <property type="entry name" value="Fe-only Hydrogenase (Larger Subunit), Chain L, domain 3"/>
    <property type="match status" value="1"/>
</dbReference>
<protein>
    <recommendedName>
        <fullName evidence="1">Iron hydrogenase large subunit C-terminal domain-containing protein</fullName>
    </recommendedName>
</protein>
<dbReference type="InterPro" id="IPR050340">
    <property type="entry name" value="Cytosolic_Fe-S_CAF"/>
</dbReference>
<accession>A0A7K4BY57</accession>
<comment type="caution">
    <text evidence="2">The sequence shown here is derived from an EMBL/GenBank/DDBJ whole genome shotgun (WGS) entry which is preliminary data.</text>
</comment>
<dbReference type="SUPFAM" id="SSF53920">
    <property type="entry name" value="Fe-only hydrogenase"/>
    <property type="match status" value="1"/>
</dbReference>
<organism evidence="2 3">
    <name type="scientific">Candidatus Iainarchaeum sp</name>
    <dbReference type="NCBI Taxonomy" id="3101447"/>
    <lineage>
        <taxon>Archaea</taxon>
        <taxon>Candidatus Iainarchaeota</taxon>
        <taxon>Candidatus Iainarchaeia</taxon>
        <taxon>Candidatus Iainarchaeales</taxon>
        <taxon>Candidatus Iainarchaeaceae</taxon>
        <taxon>Candidatus Iainarchaeum</taxon>
    </lineage>
</organism>
<dbReference type="PANTHER" id="PTHR11615">
    <property type="entry name" value="NITRATE, FORMATE, IRON DEHYDROGENASE"/>
    <property type="match status" value="1"/>
</dbReference>
<evidence type="ECO:0000313" key="3">
    <source>
        <dbReference type="Proteomes" id="UP000526302"/>
    </source>
</evidence>
<dbReference type="InterPro" id="IPR004108">
    <property type="entry name" value="Fe_hydrogenase_lsu_C"/>
</dbReference>
<feature type="domain" description="Iron hydrogenase large subunit C-terminal" evidence="1">
    <location>
        <begin position="38"/>
        <end position="259"/>
    </location>
</feature>
<gene>
    <name evidence="2" type="ORF">GX950_00020</name>
</gene>
<reference evidence="2 3" key="1">
    <citation type="journal article" date="2020" name="Biotechnol. Biofuels">
        <title>New insights from the biogas microbiome by comprehensive genome-resolved metagenomics of nearly 1600 species originating from multiple anaerobic digesters.</title>
        <authorList>
            <person name="Campanaro S."/>
            <person name="Treu L."/>
            <person name="Rodriguez-R L.M."/>
            <person name="Kovalovszki A."/>
            <person name="Ziels R.M."/>
            <person name="Maus I."/>
            <person name="Zhu X."/>
            <person name="Kougias P.G."/>
            <person name="Basile A."/>
            <person name="Luo G."/>
            <person name="Schluter A."/>
            <person name="Konstantinidis K.T."/>
            <person name="Angelidaki I."/>
        </authorList>
    </citation>
    <scope>NUCLEOTIDE SEQUENCE [LARGE SCALE GENOMIC DNA]</scope>
    <source>
        <strain evidence="2">AS22ysBPME_79</strain>
    </source>
</reference>
<sequence length="306" mass="35316">MVELDSYGYPDFFGFAYSEDQLKTLRLLRNSLRYNESKVILMVAPSFVVDFDFKKFVPLMRGLGFDLITELTFGAKIVNKNYHKYIKENKKTKIKFISSVCPLSVNLLKAKYPDFSRFLLPFDSPMIAMAKVLKKHYPKHKIVFVSPCSAKKIESKQFNEKNKKTLIDVVITFSELKQIVAKEKPRLVGSNIFDSFYNEYTKVYPLSGGLTETLHTKHILEDEEMIFSDGCQNLQKLFGSNPDKIFYDILFCEGGCIGGNGIVSKMPIVWKKNKVLKYRKAASRIKEGKKVGVTKYYKGINFRREF</sequence>